<gene>
    <name evidence="2" type="ORF">OE88DRAFT_1649458</name>
</gene>
<feature type="compositionally biased region" description="Basic and acidic residues" evidence="1">
    <location>
        <begin position="597"/>
        <end position="609"/>
    </location>
</feature>
<evidence type="ECO:0000313" key="2">
    <source>
        <dbReference type="EMBL" id="TFK45250.1"/>
    </source>
</evidence>
<dbReference type="EMBL" id="ML213550">
    <property type="protein sequence ID" value="TFK45250.1"/>
    <property type="molecule type" value="Genomic_DNA"/>
</dbReference>
<accession>A0A5C3MJ69</accession>
<feature type="region of interest" description="Disordered" evidence="1">
    <location>
        <begin position="552"/>
        <end position="673"/>
    </location>
</feature>
<proteinExistence type="predicted"/>
<protein>
    <submittedName>
        <fullName evidence="2">Uncharacterized protein</fullName>
    </submittedName>
</protein>
<feature type="compositionally biased region" description="Basic and acidic residues" evidence="1">
    <location>
        <begin position="655"/>
        <end position="673"/>
    </location>
</feature>
<evidence type="ECO:0000313" key="3">
    <source>
        <dbReference type="Proteomes" id="UP000305948"/>
    </source>
</evidence>
<dbReference type="Proteomes" id="UP000305948">
    <property type="component" value="Unassembled WGS sequence"/>
</dbReference>
<dbReference type="OrthoDB" id="3061143at2759"/>
<evidence type="ECO:0000256" key="1">
    <source>
        <dbReference type="SAM" id="MobiDB-lite"/>
    </source>
</evidence>
<keyword evidence="3" id="KW-1185">Reference proteome</keyword>
<name>A0A5C3MJ69_9AGAM</name>
<reference evidence="2 3" key="1">
    <citation type="journal article" date="2019" name="Nat. Ecol. Evol.">
        <title>Megaphylogeny resolves global patterns of mushroom evolution.</title>
        <authorList>
            <person name="Varga T."/>
            <person name="Krizsan K."/>
            <person name="Foldi C."/>
            <person name="Dima B."/>
            <person name="Sanchez-Garcia M."/>
            <person name="Sanchez-Ramirez S."/>
            <person name="Szollosi G.J."/>
            <person name="Szarkandi J.G."/>
            <person name="Papp V."/>
            <person name="Albert L."/>
            <person name="Andreopoulos W."/>
            <person name="Angelini C."/>
            <person name="Antonin V."/>
            <person name="Barry K.W."/>
            <person name="Bougher N.L."/>
            <person name="Buchanan P."/>
            <person name="Buyck B."/>
            <person name="Bense V."/>
            <person name="Catcheside P."/>
            <person name="Chovatia M."/>
            <person name="Cooper J."/>
            <person name="Damon W."/>
            <person name="Desjardin D."/>
            <person name="Finy P."/>
            <person name="Geml J."/>
            <person name="Haridas S."/>
            <person name="Hughes K."/>
            <person name="Justo A."/>
            <person name="Karasinski D."/>
            <person name="Kautmanova I."/>
            <person name="Kiss B."/>
            <person name="Kocsube S."/>
            <person name="Kotiranta H."/>
            <person name="LaButti K.M."/>
            <person name="Lechner B.E."/>
            <person name="Liimatainen K."/>
            <person name="Lipzen A."/>
            <person name="Lukacs Z."/>
            <person name="Mihaltcheva S."/>
            <person name="Morgado L.N."/>
            <person name="Niskanen T."/>
            <person name="Noordeloos M.E."/>
            <person name="Ohm R.A."/>
            <person name="Ortiz-Santana B."/>
            <person name="Ovrebo C."/>
            <person name="Racz N."/>
            <person name="Riley R."/>
            <person name="Savchenko A."/>
            <person name="Shiryaev A."/>
            <person name="Soop K."/>
            <person name="Spirin V."/>
            <person name="Szebenyi C."/>
            <person name="Tomsovsky M."/>
            <person name="Tulloss R.E."/>
            <person name="Uehling J."/>
            <person name="Grigoriev I.V."/>
            <person name="Vagvolgyi C."/>
            <person name="Papp T."/>
            <person name="Martin F.M."/>
            <person name="Miettinen O."/>
            <person name="Hibbett D.S."/>
            <person name="Nagy L.G."/>
        </authorList>
    </citation>
    <scope>NUCLEOTIDE SEQUENCE [LARGE SCALE GENOMIC DNA]</scope>
    <source>
        <strain evidence="2 3">OMC1185</strain>
    </source>
</reference>
<dbReference type="AlphaFoldDB" id="A0A5C3MJ69"/>
<organism evidence="2 3">
    <name type="scientific">Heliocybe sulcata</name>
    <dbReference type="NCBI Taxonomy" id="5364"/>
    <lineage>
        <taxon>Eukaryota</taxon>
        <taxon>Fungi</taxon>
        <taxon>Dikarya</taxon>
        <taxon>Basidiomycota</taxon>
        <taxon>Agaricomycotina</taxon>
        <taxon>Agaricomycetes</taxon>
        <taxon>Gloeophyllales</taxon>
        <taxon>Gloeophyllaceae</taxon>
        <taxon>Heliocybe</taxon>
    </lineage>
</organism>
<feature type="compositionally biased region" description="Low complexity" evidence="1">
    <location>
        <begin position="564"/>
        <end position="575"/>
    </location>
</feature>
<sequence length="937" mass="105363">MPISGPRNASNEPEERNSTLNERYLIYNKSKGCTHPLWPWGTAIVVLTEVSDKVVRQKLRQSLERKIPAGLTSATEVERNGFLQLKAGDGLFTRVVSSETDDGKSTAPEEDEIQAWVSNYDFLVQTRILAGDTLKTRLDALTEDLLGPAHQRTSSAPTTSKDPKGGTALERLLWRISPNPGNWQGSRCYSMGYSIECPRSLVHPSRLMRYRPDISLAEDVRTRLVQTVTEYGGAAMKLAPPEHIELMKNIGYINNIPPLGHRANQNYWTGLQVNVSRPTLCNSNDQLKSDLGRAGDAHPDIHDDIGSFTMMTVLTRTPVRYSPAFFFLLEFGIFIQMDYGSLIAFSGLRLHGRAPLTAPSNVTAVPGDCYSITAILYNTSDIAATMKNRLSLFPPLVEKRTAAELGVQALPPEAWQTDAIAFANDPTYQANMFTDGHILAGDHLPAYNLKLVCNLLRYANKFSPVYQYNWNEEELVADVEVKIRNTEEAIFSEQTTMTETEKTQIQEDWNRLVTTTRILLGGKSAKEGDLPKRGKRKRLICEVVIPTLPKDYYSRNAVPPVDHASSSKSRIAASSPEQEVQAHESDEVGIDGAIRNPESDKAGIEDAIRNESSSEEEVDSDTPVASAGAGKGKMVKPLKRRRTDTNDPDIQADQQSKRPEGMTERLKPGPKKKDYKSALMAVFDEAYLTSIHKELKEQLTMKPDSVQTYAVPKPFQTAAISAGLLVFTQTEVDSPQSKQSHQDVRHIWEQLTKGRMNLKKLGVTTKLIRHGIMLGVWKNWEYMEIHCRQDCEDVLWKNKTNDLSKLVKKVLQHLTMNPNPPPPTERKRLLGELHQRFYCHRTAETLTGNSFLCFLDEVWDAFEHPKQLVKTDGDRRTDVAYRWDALETEIRETVRAKGNIDIQSHRPSPNTIKVMTAQLTGDANQPIRTHDIRETRR</sequence>
<feature type="compositionally biased region" description="Basic residues" evidence="1">
    <location>
        <begin position="633"/>
        <end position="642"/>
    </location>
</feature>